<sequence length="151" mass="17612">MPDLYLQRRLAADIANVGLNNVKFLPEYLDEVRDALTREDVRKLIEEGKIIIEKKRGISGSRTKTRRKNRRVKGEGRRTGSKKGGKNARSNERDMWVVRIRKMREYLRELRDNGTIDSSTYRLFYRKAKGGTFKSLADLRNTLRQQGKIKG</sequence>
<name>A0ACC6TLN0_9CREN</name>
<keyword evidence="1" id="KW-0689">Ribosomal protein</keyword>
<protein>
    <submittedName>
        <fullName evidence="1">50S ribosomal protein L19e</fullName>
    </submittedName>
</protein>
<reference evidence="1" key="1">
    <citation type="submission" date="2024-07" db="EMBL/GenBank/DDBJ databases">
        <title>Metagenome and Metagenome-Assembled Genomes of Archaea from a hot spring from the geothermal field of Los Azufres, Mexico.</title>
        <authorList>
            <person name="Marin-Paredes R."/>
            <person name="Martinez-Romero E."/>
            <person name="Servin-Garciduenas L.E."/>
        </authorList>
    </citation>
    <scope>NUCLEOTIDE SEQUENCE</scope>
    <source>
        <strain evidence="1">AZ1-454</strain>
    </source>
</reference>
<evidence type="ECO:0000313" key="1">
    <source>
        <dbReference type="EMBL" id="MEW9490718.1"/>
    </source>
</evidence>
<gene>
    <name evidence="1" type="ORF">TQ35_0000655</name>
</gene>
<accession>A0ACC6TLN0</accession>
<dbReference type="Proteomes" id="UP000053480">
    <property type="component" value="Unassembled WGS sequence"/>
</dbReference>
<dbReference type="EMBL" id="JZWS03000001">
    <property type="protein sequence ID" value="MEW9490718.1"/>
    <property type="molecule type" value="Genomic_DNA"/>
</dbReference>
<evidence type="ECO:0000313" key="2">
    <source>
        <dbReference type="Proteomes" id="UP000053480"/>
    </source>
</evidence>
<comment type="caution">
    <text evidence="1">The sequence shown here is derived from an EMBL/GenBank/DDBJ whole genome shotgun (WGS) entry which is preliminary data.</text>
</comment>
<proteinExistence type="predicted"/>
<organism evidence="1 2">
    <name type="scientific">Candidatus Aramenus sulfurataquae</name>
    <dbReference type="NCBI Taxonomy" id="1326980"/>
    <lineage>
        <taxon>Archaea</taxon>
        <taxon>Thermoproteota</taxon>
        <taxon>Thermoprotei</taxon>
        <taxon>Sulfolobales</taxon>
        <taxon>Sulfolobaceae</taxon>
        <taxon>Candidatus Aramenus</taxon>
    </lineage>
</organism>
<keyword evidence="1" id="KW-0687">Ribonucleoprotein</keyword>